<keyword evidence="1 8" id="KW-0963">Cytoplasm</keyword>
<keyword evidence="10" id="KW-0548">Nucleotidyltransferase</keyword>
<dbReference type="InterPro" id="IPR025877">
    <property type="entry name" value="MobA-like_NTP_Trfase"/>
</dbReference>
<evidence type="ECO:0000256" key="1">
    <source>
        <dbReference type="ARBA" id="ARBA00022490"/>
    </source>
</evidence>
<evidence type="ECO:0000313" key="11">
    <source>
        <dbReference type="Proteomes" id="UP001257914"/>
    </source>
</evidence>
<comment type="caution">
    <text evidence="8">Lacks conserved residue(s) required for the propagation of feature annotation.</text>
</comment>
<comment type="catalytic activity">
    <reaction evidence="8">
        <text>Mo-molybdopterin + GTP + H(+) = Mo-molybdopterin guanine dinucleotide + diphosphate</text>
        <dbReference type="Rhea" id="RHEA:34243"/>
        <dbReference type="ChEBI" id="CHEBI:15378"/>
        <dbReference type="ChEBI" id="CHEBI:33019"/>
        <dbReference type="ChEBI" id="CHEBI:37565"/>
        <dbReference type="ChEBI" id="CHEBI:71302"/>
        <dbReference type="ChEBI" id="CHEBI:71310"/>
        <dbReference type="EC" id="2.7.7.77"/>
    </reaction>
</comment>
<evidence type="ECO:0000256" key="2">
    <source>
        <dbReference type="ARBA" id="ARBA00022679"/>
    </source>
</evidence>
<keyword evidence="4 8" id="KW-0547">Nucleotide-binding</keyword>
<dbReference type="CDD" id="cd02503">
    <property type="entry name" value="MobA"/>
    <property type="match status" value="1"/>
</dbReference>
<comment type="subcellular location">
    <subcellularLocation>
        <location evidence="8">Cytoplasm</location>
    </subcellularLocation>
</comment>
<dbReference type="HAMAP" id="MF_00316">
    <property type="entry name" value="MobA"/>
    <property type="match status" value="1"/>
</dbReference>
<evidence type="ECO:0000259" key="9">
    <source>
        <dbReference type="Pfam" id="PF12804"/>
    </source>
</evidence>
<dbReference type="Gene3D" id="3.90.550.10">
    <property type="entry name" value="Spore Coat Polysaccharide Biosynthesis Protein SpsA, Chain A"/>
    <property type="match status" value="1"/>
</dbReference>
<comment type="function">
    <text evidence="8">Transfers a GMP moiety from GTP to Mo-molybdopterin (Mo-MPT) cofactor (Moco or molybdenum cofactor) to form Mo-molybdopterin guanine dinucleotide (Mo-MGD) cofactor.</text>
</comment>
<evidence type="ECO:0000256" key="3">
    <source>
        <dbReference type="ARBA" id="ARBA00022723"/>
    </source>
</evidence>
<accession>A0ABU3R2B8</accession>
<evidence type="ECO:0000256" key="6">
    <source>
        <dbReference type="ARBA" id="ARBA00023134"/>
    </source>
</evidence>
<keyword evidence="3 8" id="KW-0479">Metal-binding</keyword>
<dbReference type="Pfam" id="PF12804">
    <property type="entry name" value="NTP_transf_3"/>
    <property type="match status" value="1"/>
</dbReference>
<evidence type="ECO:0000256" key="8">
    <source>
        <dbReference type="HAMAP-Rule" id="MF_00316"/>
    </source>
</evidence>
<feature type="binding site" evidence="8">
    <location>
        <position position="66"/>
    </location>
    <ligand>
        <name>GTP</name>
        <dbReference type="ChEBI" id="CHEBI:37565"/>
    </ligand>
</feature>
<comment type="caution">
    <text evidence="10">The sequence shown here is derived from an EMBL/GenBank/DDBJ whole genome shotgun (WGS) entry which is preliminary data.</text>
</comment>
<reference evidence="10 11" key="1">
    <citation type="submission" date="2023-10" db="EMBL/GenBank/DDBJ databases">
        <title>Psychrosphaera aquimaarina strain SW33 isolated from seawater.</title>
        <authorList>
            <person name="Bayburt H."/>
            <person name="Kim J.M."/>
            <person name="Choi B.J."/>
            <person name="Jeon C.O."/>
        </authorList>
    </citation>
    <scope>NUCLEOTIDE SEQUENCE [LARGE SCALE GENOMIC DNA]</scope>
    <source>
        <strain evidence="10 11">KCTC 52743</strain>
    </source>
</reference>
<evidence type="ECO:0000256" key="4">
    <source>
        <dbReference type="ARBA" id="ARBA00022741"/>
    </source>
</evidence>
<organism evidence="10 11">
    <name type="scientific">Psychrosphaera aquimarina</name>
    <dbReference type="NCBI Taxonomy" id="2044854"/>
    <lineage>
        <taxon>Bacteria</taxon>
        <taxon>Pseudomonadati</taxon>
        <taxon>Pseudomonadota</taxon>
        <taxon>Gammaproteobacteria</taxon>
        <taxon>Alteromonadales</taxon>
        <taxon>Pseudoalteromonadaceae</taxon>
        <taxon>Psychrosphaera</taxon>
    </lineage>
</organism>
<feature type="binding site" evidence="8">
    <location>
        <begin position="14"/>
        <end position="16"/>
    </location>
    <ligand>
        <name>GTP</name>
        <dbReference type="ChEBI" id="CHEBI:37565"/>
    </ligand>
</feature>
<dbReference type="SUPFAM" id="SSF53448">
    <property type="entry name" value="Nucleotide-diphospho-sugar transferases"/>
    <property type="match status" value="1"/>
</dbReference>
<dbReference type="PANTHER" id="PTHR19136">
    <property type="entry name" value="MOLYBDENUM COFACTOR GUANYLYLTRANSFERASE"/>
    <property type="match status" value="1"/>
</dbReference>
<dbReference type="EC" id="2.7.7.77" evidence="8"/>
<feature type="binding site" evidence="8">
    <location>
        <position position="99"/>
    </location>
    <ligand>
        <name>GTP</name>
        <dbReference type="ChEBI" id="CHEBI:37565"/>
    </ligand>
</feature>
<comment type="domain">
    <text evidence="8">The N-terminal domain determines nucleotide recognition and specific binding, while the C-terminal domain determines the specific binding to the target protein.</text>
</comment>
<gene>
    <name evidence="8" type="primary">mobA</name>
    <name evidence="10" type="ORF">RT723_10755</name>
</gene>
<name>A0ABU3R2B8_9GAMM</name>
<dbReference type="InterPro" id="IPR029044">
    <property type="entry name" value="Nucleotide-diphossugar_trans"/>
</dbReference>
<keyword evidence="7 8" id="KW-0501">Molybdenum cofactor biosynthesis</keyword>
<comment type="cofactor">
    <cofactor evidence="8">
        <name>Mg(2+)</name>
        <dbReference type="ChEBI" id="CHEBI:18420"/>
    </cofactor>
</comment>
<keyword evidence="6 8" id="KW-0342">GTP-binding</keyword>
<dbReference type="PANTHER" id="PTHR19136:SF81">
    <property type="entry name" value="MOLYBDENUM COFACTOR GUANYLYLTRANSFERASE"/>
    <property type="match status" value="1"/>
</dbReference>
<comment type="similarity">
    <text evidence="8">Belongs to the MobA family.</text>
</comment>
<feature type="domain" description="MobA-like NTP transferase" evidence="9">
    <location>
        <begin position="11"/>
        <end position="149"/>
    </location>
</feature>
<sequence>MSTNKIRPFVGLILAGGYSSRMGEDKALLEIDGETLLQRNIKLLKQIGATDVFVSRNDFSEGSLPDIYPHQGPLSGIHSALFQSQLCYNSAPIIVLPIDMPLLSEDLLICLVEAGLTMDNAVHYIEHPLPAFIPNSNLTREYLEAILSDISATKPSRSIRRFLTRIDAVQLSTGENDKLINTNTPEQWCDLINSLSRN</sequence>
<feature type="binding site" evidence="8">
    <location>
        <position position="26"/>
    </location>
    <ligand>
        <name>GTP</name>
        <dbReference type="ChEBI" id="CHEBI:37565"/>
    </ligand>
</feature>
<feature type="binding site" evidence="8">
    <location>
        <position position="99"/>
    </location>
    <ligand>
        <name>Mg(2+)</name>
        <dbReference type="ChEBI" id="CHEBI:18420"/>
    </ligand>
</feature>
<keyword evidence="11" id="KW-1185">Reference proteome</keyword>
<dbReference type="RefSeq" id="WP_315947081.1">
    <property type="nucleotide sequence ID" value="NZ_JAWCUA010000007.1"/>
</dbReference>
<evidence type="ECO:0000313" key="10">
    <source>
        <dbReference type="EMBL" id="MDU0113468.1"/>
    </source>
</evidence>
<keyword evidence="5 8" id="KW-0460">Magnesium</keyword>
<evidence type="ECO:0000256" key="5">
    <source>
        <dbReference type="ARBA" id="ARBA00022842"/>
    </source>
</evidence>
<evidence type="ECO:0000256" key="7">
    <source>
        <dbReference type="ARBA" id="ARBA00023150"/>
    </source>
</evidence>
<dbReference type="Proteomes" id="UP001257914">
    <property type="component" value="Unassembled WGS sequence"/>
</dbReference>
<keyword evidence="2 8" id="KW-0808">Transferase</keyword>
<dbReference type="InterPro" id="IPR013482">
    <property type="entry name" value="Molybde_CF_guanTrfase"/>
</dbReference>
<dbReference type="EMBL" id="JAWCUA010000007">
    <property type="protein sequence ID" value="MDU0113468.1"/>
    <property type="molecule type" value="Genomic_DNA"/>
</dbReference>
<dbReference type="GO" id="GO:0061603">
    <property type="term" value="F:molybdenum cofactor guanylyltransferase activity"/>
    <property type="evidence" value="ECO:0007669"/>
    <property type="project" value="UniProtKB-EC"/>
</dbReference>
<proteinExistence type="inferred from homology"/>
<protein>
    <recommendedName>
        <fullName evidence="8">Molybdenum cofactor guanylyltransferase</fullName>
        <shortName evidence="8">MoCo guanylyltransferase</shortName>
        <ecNumber evidence="8">2.7.7.77</ecNumber>
    </recommendedName>
    <alternativeName>
        <fullName evidence="8">GTP:molybdopterin guanylyltransferase</fullName>
    </alternativeName>
    <alternativeName>
        <fullName evidence="8">Mo-MPT guanylyltransferase</fullName>
    </alternativeName>
    <alternativeName>
        <fullName evidence="8">Molybdopterin guanylyltransferase</fullName>
    </alternativeName>
    <alternativeName>
        <fullName evidence="8">Molybdopterin-guanine dinucleotide synthase</fullName>
        <shortName evidence="8">MGD synthase</shortName>
    </alternativeName>
</protein>
<comment type="subunit">
    <text evidence="8">Monomer.</text>
</comment>